<dbReference type="PANTHER" id="PTHR40078:SF1">
    <property type="entry name" value="INTEGRAL MEMBRANE PROTEIN"/>
    <property type="match status" value="1"/>
</dbReference>
<evidence type="ECO:0000313" key="2">
    <source>
        <dbReference type="EMBL" id="MFC5466698.1"/>
    </source>
</evidence>
<dbReference type="RefSeq" id="WP_382355060.1">
    <property type="nucleotide sequence ID" value="NZ_JBHSMC010000029.1"/>
</dbReference>
<dbReference type="InterPro" id="IPR038750">
    <property type="entry name" value="YczE/YyaS-like"/>
</dbReference>
<dbReference type="Proteomes" id="UP001596147">
    <property type="component" value="Unassembled WGS sequence"/>
</dbReference>
<dbReference type="PANTHER" id="PTHR40078">
    <property type="entry name" value="INTEGRAL MEMBRANE PROTEIN-RELATED"/>
    <property type="match status" value="1"/>
</dbReference>
<gene>
    <name evidence="2" type="ORF">ACFPM4_18390</name>
</gene>
<sequence length="222" mass="24533">MKHMKQLPQRLSIFTLGLLVMALGIVLIIVADFGASPWDVLHVGLYYQFGLTIGTWSIIVGVVILATSSIMLKQWPQFGAYLNMLLVGIFIDMYLMIPFLVEPNSMIGKLTMFIIGVFIYAYGMGIYLSSQLGAGPRDSLMLALNKLTKWKVSSIRWIMEVIVLIIGWVLGGPVFIGTIVFCLLIGPVVGFALPHCQKNTDKLLNKIEQKNIGKQIGRGASL</sequence>
<evidence type="ECO:0000313" key="3">
    <source>
        <dbReference type="Proteomes" id="UP001596147"/>
    </source>
</evidence>
<name>A0ABW0LLX2_9BACI</name>
<proteinExistence type="predicted"/>
<feature type="transmembrane region" description="Helical" evidence="1">
    <location>
        <begin position="175"/>
        <end position="193"/>
    </location>
</feature>
<protein>
    <submittedName>
        <fullName evidence="2">YitT family protein</fullName>
    </submittedName>
</protein>
<accession>A0ABW0LLX2</accession>
<dbReference type="Pfam" id="PF19700">
    <property type="entry name" value="DUF6198"/>
    <property type="match status" value="1"/>
</dbReference>
<organism evidence="2 3">
    <name type="scientific">Lederbergia graminis</name>
    <dbReference type="NCBI Taxonomy" id="735518"/>
    <lineage>
        <taxon>Bacteria</taxon>
        <taxon>Bacillati</taxon>
        <taxon>Bacillota</taxon>
        <taxon>Bacilli</taxon>
        <taxon>Bacillales</taxon>
        <taxon>Bacillaceae</taxon>
        <taxon>Lederbergia</taxon>
    </lineage>
</organism>
<keyword evidence="1" id="KW-1133">Transmembrane helix</keyword>
<reference evidence="3" key="1">
    <citation type="journal article" date="2019" name="Int. J. Syst. Evol. Microbiol.">
        <title>The Global Catalogue of Microorganisms (GCM) 10K type strain sequencing project: providing services to taxonomists for standard genome sequencing and annotation.</title>
        <authorList>
            <consortium name="The Broad Institute Genomics Platform"/>
            <consortium name="The Broad Institute Genome Sequencing Center for Infectious Disease"/>
            <person name="Wu L."/>
            <person name="Ma J."/>
        </authorList>
    </citation>
    <scope>NUCLEOTIDE SEQUENCE [LARGE SCALE GENOMIC DNA]</scope>
    <source>
        <strain evidence="3">CGMCC 1.12237</strain>
    </source>
</reference>
<feature type="transmembrane region" description="Helical" evidence="1">
    <location>
        <begin position="150"/>
        <end position="169"/>
    </location>
</feature>
<feature type="transmembrane region" description="Helical" evidence="1">
    <location>
        <begin position="12"/>
        <end position="33"/>
    </location>
</feature>
<keyword evidence="1" id="KW-0812">Transmembrane</keyword>
<keyword evidence="1" id="KW-0472">Membrane</keyword>
<feature type="transmembrane region" description="Helical" evidence="1">
    <location>
        <begin position="45"/>
        <end position="66"/>
    </location>
</feature>
<keyword evidence="3" id="KW-1185">Reference proteome</keyword>
<comment type="caution">
    <text evidence="2">The sequence shown here is derived from an EMBL/GenBank/DDBJ whole genome shotgun (WGS) entry which is preliminary data.</text>
</comment>
<evidence type="ECO:0000256" key="1">
    <source>
        <dbReference type="SAM" id="Phobius"/>
    </source>
</evidence>
<feature type="transmembrane region" description="Helical" evidence="1">
    <location>
        <begin position="107"/>
        <end position="129"/>
    </location>
</feature>
<feature type="transmembrane region" description="Helical" evidence="1">
    <location>
        <begin position="78"/>
        <end position="101"/>
    </location>
</feature>
<dbReference type="EMBL" id="JBHSMC010000029">
    <property type="protein sequence ID" value="MFC5466698.1"/>
    <property type="molecule type" value="Genomic_DNA"/>
</dbReference>